<dbReference type="EMBL" id="FOVP01000001">
    <property type="protein sequence ID" value="SFN36282.1"/>
    <property type="molecule type" value="Genomic_DNA"/>
</dbReference>
<feature type="modified residue" description="4-aspartylphosphate" evidence="3">
    <location>
        <position position="54"/>
    </location>
</feature>
<dbReference type="PANTHER" id="PTHR45566">
    <property type="entry name" value="HTH-TYPE TRANSCRIPTIONAL REGULATOR YHJB-RELATED"/>
    <property type="match status" value="1"/>
</dbReference>
<dbReference type="GO" id="GO:0003677">
    <property type="term" value="F:DNA binding"/>
    <property type="evidence" value="ECO:0007669"/>
    <property type="project" value="UniProtKB-KW"/>
</dbReference>
<dbReference type="GO" id="GO:0006355">
    <property type="term" value="P:regulation of DNA-templated transcription"/>
    <property type="evidence" value="ECO:0007669"/>
    <property type="project" value="InterPro"/>
</dbReference>
<evidence type="ECO:0000259" key="4">
    <source>
        <dbReference type="PROSITE" id="PS50043"/>
    </source>
</evidence>
<dbReference type="InterPro" id="IPR036388">
    <property type="entry name" value="WH-like_DNA-bd_sf"/>
</dbReference>
<dbReference type="PROSITE" id="PS50110">
    <property type="entry name" value="RESPONSE_REGULATORY"/>
    <property type="match status" value="1"/>
</dbReference>
<dbReference type="CDD" id="cd17535">
    <property type="entry name" value="REC_NarL-like"/>
    <property type="match status" value="1"/>
</dbReference>
<dbReference type="Proteomes" id="UP000198599">
    <property type="component" value="Unassembled WGS sequence"/>
</dbReference>
<dbReference type="SMART" id="SM00421">
    <property type="entry name" value="HTH_LUXR"/>
    <property type="match status" value="1"/>
</dbReference>
<feature type="domain" description="Response regulatory" evidence="5">
    <location>
        <begin position="3"/>
        <end position="118"/>
    </location>
</feature>
<dbReference type="OrthoDB" id="3679796at2"/>
<feature type="domain" description="HTH luxR-type" evidence="4">
    <location>
        <begin position="134"/>
        <end position="199"/>
    </location>
</feature>
<dbReference type="Gene3D" id="3.40.50.2300">
    <property type="match status" value="1"/>
</dbReference>
<dbReference type="InterPro" id="IPR000792">
    <property type="entry name" value="Tscrpt_reg_LuxR_C"/>
</dbReference>
<evidence type="ECO:0000313" key="7">
    <source>
        <dbReference type="Proteomes" id="UP000198599"/>
    </source>
</evidence>
<dbReference type="InterPro" id="IPR058245">
    <property type="entry name" value="NreC/VraR/RcsB-like_REC"/>
</dbReference>
<dbReference type="InterPro" id="IPR051015">
    <property type="entry name" value="EvgA-like"/>
</dbReference>
<dbReference type="Gene3D" id="1.10.10.10">
    <property type="entry name" value="Winged helix-like DNA-binding domain superfamily/Winged helix DNA-binding domain"/>
    <property type="match status" value="1"/>
</dbReference>
<dbReference type="PRINTS" id="PR00038">
    <property type="entry name" value="HTHLUXR"/>
</dbReference>
<keyword evidence="1 3" id="KW-0597">Phosphoprotein</keyword>
<dbReference type="InterPro" id="IPR011006">
    <property type="entry name" value="CheY-like_superfamily"/>
</dbReference>
<evidence type="ECO:0000256" key="2">
    <source>
        <dbReference type="ARBA" id="ARBA00023125"/>
    </source>
</evidence>
<dbReference type="AlphaFoldDB" id="A0A1I4YE57"/>
<name>A0A1I4YE57_9RHOB</name>
<evidence type="ECO:0000256" key="1">
    <source>
        <dbReference type="ARBA" id="ARBA00022553"/>
    </source>
</evidence>
<proteinExistence type="predicted"/>
<dbReference type="PANTHER" id="PTHR45566:SF1">
    <property type="entry name" value="HTH-TYPE TRANSCRIPTIONAL REGULATOR YHJB-RELATED"/>
    <property type="match status" value="1"/>
</dbReference>
<evidence type="ECO:0000259" key="5">
    <source>
        <dbReference type="PROSITE" id="PS50110"/>
    </source>
</evidence>
<keyword evidence="7" id="KW-1185">Reference proteome</keyword>
<dbReference type="RefSeq" id="WP_092833286.1">
    <property type="nucleotide sequence ID" value="NZ_FOVP01000001.1"/>
</dbReference>
<dbReference type="STRING" id="1005928.SAMN04487859_101149"/>
<dbReference type="SUPFAM" id="SSF46894">
    <property type="entry name" value="C-terminal effector domain of the bipartite response regulators"/>
    <property type="match status" value="1"/>
</dbReference>
<organism evidence="6 7">
    <name type="scientific">Roseovarius lutimaris</name>
    <dbReference type="NCBI Taxonomy" id="1005928"/>
    <lineage>
        <taxon>Bacteria</taxon>
        <taxon>Pseudomonadati</taxon>
        <taxon>Pseudomonadota</taxon>
        <taxon>Alphaproteobacteria</taxon>
        <taxon>Rhodobacterales</taxon>
        <taxon>Roseobacteraceae</taxon>
        <taxon>Roseovarius</taxon>
    </lineage>
</organism>
<dbReference type="InterPro" id="IPR001789">
    <property type="entry name" value="Sig_transdc_resp-reg_receiver"/>
</dbReference>
<dbReference type="InterPro" id="IPR016032">
    <property type="entry name" value="Sig_transdc_resp-reg_C-effctor"/>
</dbReference>
<dbReference type="CDD" id="cd06170">
    <property type="entry name" value="LuxR_C_like"/>
    <property type="match status" value="1"/>
</dbReference>
<dbReference type="SUPFAM" id="SSF52172">
    <property type="entry name" value="CheY-like"/>
    <property type="match status" value="1"/>
</dbReference>
<sequence>MKKLLLADDHDLVRETIAEFLRGQGKFDVYVANSLDTALDICDAQGPFDLVLLDFMMPGMDALSGLARMKARARCPVAILSGTAPPDVARRTLRSGAAGFLPKTLDPQALVSAVRYMLLGEIYKPMEFLSLEDSIINPVNLTPRETDVLVGISEGKSNKEIARDLDIQEVTVKLHLKTMSRKLNAKNRTHAAMLARDMGLA</sequence>
<gene>
    <name evidence="6" type="ORF">SAMN04487859_101149</name>
</gene>
<dbReference type="Pfam" id="PF00196">
    <property type="entry name" value="GerE"/>
    <property type="match status" value="1"/>
</dbReference>
<protein>
    <submittedName>
        <fullName evidence="6">Two component transcriptional regulator, LuxR family</fullName>
    </submittedName>
</protein>
<dbReference type="GO" id="GO:0000160">
    <property type="term" value="P:phosphorelay signal transduction system"/>
    <property type="evidence" value="ECO:0007669"/>
    <property type="project" value="InterPro"/>
</dbReference>
<dbReference type="SMART" id="SM00448">
    <property type="entry name" value="REC"/>
    <property type="match status" value="1"/>
</dbReference>
<dbReference type="Pfam" id="PF00072">
    <property type="entry name" value="Response_reg"/>
    <property type="match status" value="1"/>
</dbReference>
<evidence type="ECO:0000256" key="3">
    <source>
        <dbReference type="PROSITE-ProRule" id="PRU00169"/>
    </source>
</evidence>
<dbReference type="PROSITE" id="PS50043">
    <property type="entry name" value="HTH_LUXR_2"/>
    <property type="match status" value="1"/>
</dbReference>
<evidence type="ECO:0000313" key="6">
    <source>
        <dbReference type="EMBL" id="SFN36282.1"/>
    </source>
</evidence>
<keyword evidence="2" id="KW-0238">DNA-binding</keyword>
<accession>A0A1I4YE57</accession>
<reference evidence="7" key="1">
    <citation type="submission" date="2016-10" db="EMBL/GenBank/DDBJ databases">
        <authorList>
            <person name="Varghese N."/>
            <person name="Submissions S."/>
        </authorList>
    </citation>
    <scope>NUCLEOTIDE SEQUENCE [LARGE SCALE GENOMIC DNA]</scope>
    <source>
        <strain evidence="7">DSM 28463</strain>
    </source>
</reference>